<evidence type="ECO:0000256" key="10">
    <source>
        <dbReference type="ARBA" id="ARBA00023136"/>
    </source>
</evidence>
<keyword evidence="10 12" id="KW-0472">Membrane</keyword>
<protein>
    <submittedName>
        <fullName evidence="17">TonB-dependent receptor</fullName>
    </submittedName>
</protein>
<keyword evidence="7" id="KW-0408">Iron</keyword>
<dbReference type="GO" id="GO:0006826">
    <property type="term" value="P:iron ion transport"/>
    <property type="evidence" value="ECO:0007669"/>
    <property type="project" value="UniProtKB-KW"/>
</dbReference>
<evidence type="ECO:0000256" key="6">
    <source>
        <dbReference type="ARBA" id="ARBA00022729"/>
    </source>
</evidence>
<dbReference type="PROSITE" id="PS52016">
    <property type="entry name" value="TONB_DEPENDENT_REC_3"/>
    <property type="match status" value="1"/>
</dbReference>
<evidence type="ECO:0000256" key="5">
    <source>
        <dbReference type="ARBA" id="ARBA00022692"/>
    </source>
</evidence>
<dbReference type="GO" id="GO:0009279">
    <property type="term" value="C:cell outer membrane"/>
    <property type="evidence" value="ECO:0007669"/>
    <property type="project" value="UniProtKB-SubCell"/>
</dbReference>
<dbReference type="Gene3D" id="2.40.170.20">
    <property type="entry name" value="TonB-dependent receptor, beta-barrel domain"/>
    <property type="match status" value="1"/>
</dbReference>
<dbReference type="SUPFAM" id="SSF56935">
    <property type="entry name" value="Porins"/>
    <property type="match status" value="1"/>
</dbReference>
<reference evidence="17 18" key="1">
    <citation type="submission" date="2019-07" db="EMBL/GenBank/DDBJ databases">
        <authorList>
            <person name="Yang M."/>
            <person name="Zhao D."/>
            <person name="Xiang H."/>
        </authorList>
    </citation>
    <scope>NUCLEOTIDE SEQUENCE [LARGE SCALE GENOMIC DNA]</scope>
    <source>
        <strain evidence="17 18">IM1326</strain>
    </source>
</reference>
<dbReference type="AlphaFoldDB" id="A0A552X082"/>
<evidence type="ECO:0000256" key="8">
    <source>
        <dbReference type="ARBA" id="ARBA00023065"/>
    </source>
</evidence>
<feature type="short sequence motif" description="TonB C-terminal box" evidence="13">
    <location>
        <begin position="718"/>
        <end position="735"/>
    </location>
</feature>
<keyword evidence="18" id="KW-1185">Reference proteome</keyword>
<dbReference type="InterPro" id="IPR010917">
    <property type="entry name" value="TonB_rcpt_CS"/>
</dbReference>
<feature type="domain" description="TonB-dependent receptor plug" evidence="16">
    <location>
        <begin position="80"/>
        <end position="186"/>
    </location>
</feature>
<keyword evidence="2 12" id="KW-0813">Transport</keyword>
<evidence type="ECO:0000256" key="4">
    <source>
        <dbReference type="ARBA" id="ARBA00022496"/>
    </source>
</evidence>
<evidence type="ECO:0000256" key="9">
    <source>
        <dbReference type="ARBA" id="ARBA00023077"/>
    </source>
</evidence>
<name>A0A552X082_9GAMM</name>
<comment type="similarity">
    <text evidence="12 14">Belongs to the TonB-dependent receptor family.</text>
</comment>
<keyword evidence="11 12" id="KW-0998">Cell outer membrane</keyword>
<evidence type="ECO:0000256" key="2">
    <source>
        <dbReference type="ARBA" id="ARBA00022448"/>
    </source>
</evidence>
<dbReference type="CDD" id="cd01347">
    <property type="entry name" value="ligand_gated_channel"/>
    <property type="match status" value="1"/>
</dbReference>
<evidence type="ECO:0000256" key="11">
    <source>
        <dbReference type="ARBA" id="ARBA00023237"/>
    </source>
</evidence>
<dbReference type="Pfam" id="PF07715">
    <property type="entry name" value="Plug"/>
    <property type="match status" value="1"/>
</dbReference>
<keyword evidence="8" id="KW-0406">Ion transport</keyword>
<comment type="caution">
    <text evidence="17">The sequence shown here is derived from an EMBL/GenBank/DDBJ whole genome shotgun (WGS) entry which is preliminary data.</text>
</comment>
<keyword evidence="9 14" id="KW-0798">TonB box</keyword>
<evidence type="ECO:0000259" key="16">
    <source>
        <dbReference type="Pfam" id="PF07715"/>
    </source>
</evidence>
<evidence type="ECO:0000313" key="17">
    <source>
        <dbReference type="EMBL" id="TRW48470.1"/>
    </source>
</evidence>
<dbReference type="PANTHER" id="PTHR32552:SF81">
    <property type="entry name" value="TONB-DEPENDENT OUTER MEMBRANE RECEPTOR"/>
    <property type="match status" value="1"/>
</dbReference>
<accession>A0A552X082</accession>
<feature type="domain" description="TonB-dependent receptor-like beta-barrel" evidence="15">
    <location>
        <begin position="249"/>
        <end position="693"/>
    </location>
</feature>
<keyword evidence="4" id="KW-0410">Iron transport</keyword>
<dbReference type="InterPro" id="IPR000531">
    <property type="entry name" value="Beta-barrel_TonB"/>
</dbReference>
<keyword evidence="17" id="KW-0675">Receptor</keyword>
<keyword evidence="3 12" id="KW-1134">Transmembrane beta strand</keyword>
<dbReference type="Proteomes" id="UP000320359">
    <property type="component" value="Unassembled WGS sequence"/>
</dbReference>
<sequence length="735" mass="83363">MHFRPIRRITGSHLLAGIQKKRSKMTISKVSSAVCTALALSTFVPFALNAQESTEQHSEQSTTSIERILIIGDFRARGVEDVAGSVSVLQGEDLRAREADHLENALIMAPNVNLASGASRGSFFQIRGIGERSQFVDPINPSVGLMIDGINYSGIGSAGTLFDIGQVEVFRGPQSTRYGADAMAGVIYLGSEPVEFMTSGQVEALWANYNTYAAGVALQHGFSDQFAMRGSLYSFVSDGFQENIFLDRNDTQNKDELTLRLNSTWLVSDDLTLDFTYHRFDIDNGYDAWSLDGNRQTLSDTPGRDTLDSHAGRIAANYSGNDGYVVQLMTSALWAKSEYSYDEDWAFEGIRPGWEYNSFDAYFRDREQVELEGRVLSDRPIDLFGLETEWLYGVYYQTRRQDLDREYTYLSAPFASRYDSDRTAAYAELQQQLSERLQLTYGLRWERYANDYADTRGITAEPTDSAWGGRLSLEYAVAPMRQLYATATRGFKAGGVNGEALGRVEDRNLEDHREFLESRATFAPEYLTSVELGYKAFLPEHSLQFQVNAFYSWRDDMQVNAYVERDGVFVTYMDNASDGTNYGVEASVNYVPTDWVRWFASVGLLETQFNDLVLRDGTNLRGRSQAHAPRYQAHVGGDFELGGGFTLRVEMDARDRFYYSNTHDQESSPYQLLHARLTYRVSDWELSLWARNILDEDYTTRGFFFGNDPRKDYAPETYVQWGEPRRIGLTARYRF</sequence>
<dbReference type="PROSITE" id="PS01156">
    <property type="entry name" value="TONB_DEPENDENT_REC_2"/>
    <property type="match status" value="1"/>
</dbReference>
<evidence type="ECO:0000256" key="3">
    <source>
        <dbReference type="ARBA" id="ARBA00022452"/>
    </source>
</evidence>
<evidence type="ECO:0000256" key="12">
    <source>
        <dbReference type="PROSITE-ProRule" id="PRU01360"/>
    </source>
</evidence>
<evidence type="ECO:0000256" key="14">
    <source>
        <dbReference type="RuleBase" id="RU003357"/>
    </source>
</evidence>
<comment type="subcellular location">
    <subcellularLocation>
        <location evidence="1 12">Cell outer membrane</location>
        <topology evidence="1 12">Multi-pass membrane protein</topology>
    </subcellularLocation>
</comment>
<evidence type="ECO:0000313" key="18">
    <source>
        <dbReference type="Proteomes" id="UP000320359"/>
    </source>
</evidence>
<evidence type="ECO:0000259" key="15">
    <source>
        <dbReference type="Pfam" id="PF00593"/>
    </source>
</evidence>
<proteinExistence type="inferred from homology"/>
<organism evidence="17 18">
    <name type="scientific">Aliidiomarina halalkaliphila</name>
    <dbReference type="NCBI Taxonomy" id="2593535"/>
    <lineage>
        <taxon>Bacteria</taxon>
        <taxon>Pseudomonadati</taxon>
        <taxon>Pseudomonadota</taxon>
        <taxon>Gammaproteobacteria</taxon>
        <taxon>Alteromonadales</taxon>
        <taxon>Idiomarinaceae</taxon>
        <taxon>Aliidiomarina</taxon>
    </lineage>
</organism>
<dbReference type="Pfam" id="PF00593">
    <property type="entry name" value="TonB_dep_Rec_b-barrel"/>
    <property type="match status" value="1"/>
</dbReference>
<evidence type="ECO:0000256" key="1">
    <source>
        <dbReference type="ARBA" id="ARBA00004571"/>
    </source>
</evidence>
<dbReference type="PANTHER" id="PTHR32552">
    <property type="entry name" value="FERRICHROME IRON RECEPTOR-RELATED"/>
    <property type="match status" value="1"/>
</dbReference>
<dbReference type="InterPro" id="IPR012910">
    <property type="entry name" value="Plug_dom"/>
</dbReference>
<gene>
    <name evidence="17" type="ORF">FM042_09890</name>
</gene>
<dbReference type="OrthoDB" id="127311at2"/>
<evidence type="ECO:0000256" key="7">
    <source>
        <dbReference type="ARBA" id="ARBA00023004"/>
    </source>
</evidence>
<dbReference type="InterPro" id="IPR036942">
    <property type="entry name" value="Beta-barrel_TonB_sf"/>
</dbReference>
<dbReference type="InterPro" id="IPR039426">
    <property type="entry name" value="TonB-dep_rcpt-like"/>
</dbReference>
<keyword evidence="5 12" id="KW-0812">Transmembrane</keyword>
<evidence type="ECO:0000256" key="13">
    <source>
        <dbReference type="PROSITE-ProRule" id="PRU10144"/>
    </source>
</evidence>
<keyword evidence="6" id="KW-0732">Signal</keyword>
<dbReference type="EMBL" id="VJWL01000003">
    <property type="protein sequence ID" value="TRW48470.1"/>
    <property type="molecule type" value="Genomic_DNA"/>
</dbReference>